<dbReference type="EC" id="2.1.1.137" evidence="4"/>
<dbReference type="GO" id="GO:0032259">
    <property type="term" value="P:methylation"/>
    <property type="evidence" value="ECO:0007669"/>
    <property type="project" value="UniProtKB-KW"/>
</dbReference>
<evidence type="ECO:0000259" key="9">
    <source>
        <dbReference type="Pfam" id="PF13847"/>
    </source>
</evidence>
<dbReference type="SUPFAM" id="SSF53335">
    <property type="entry name" value="S-adenosyl-L-methionine-dependent methyltransferases"/>
    <property type="match status" value="1"/>
</dbReference>
<dbReference type="InterPro" id="IPR026669">
    <property type="entry name" value="Arsenite_MeTrfase-like"/>
</dbReference>
<evidence type="ECO:0000313" key="11">
    <source>
        <dbReference type="Proteomes" id="UP000177626"/>
    </source>
</evidence>
<sequence length="248" mass="26660">MEADKIKQVVQKSYANIATKPSGGCKCSCSSDNSEAISKSIGYSDEQIAVAPEANLGLGCGNPTAISKIKVGETVLDLGCGAGFDAFLAAKKVGDTGKVIGVDMTQEMIDKAKVLAEKYNYKNVGFKWGEIENLPIADNSIDVVISNCVINLAPDKLKVFKEAYRVLKTGGKMYVSDIVLLKDLSKEQRNNEDLIASCVGGALLKDDYIDKVKQAGLTVNILSENKDISKKQYQGLPLESLSLEIIKI</sequence>
<dbReference type="EMBL" id="MHKQ01000001">
    <property type="protein sequence ID" value="OGY94900.1"/>
    <property type="molecule type" value="Genomic_DNA"/>
</dbReference>
<dbReference type="PANTHER" id="PTHR43675">
    <property type="entry name" value="ARSENITE METHYLTRANSFERASE"/>
    <property type="match status" value="1"/>
</dbReference>
<evidence type="ECO:0000256" key="8">
    <source>
        <dbReference type="ARBA" id="ARBA00048428"/>
    </source>
</evidence>
<evidence type="ECO:0000256" key="5">
    <source>
        <dbReference type="ARBA" id="ARBA00034545"/>
    </source>
</evidence>
<protein>
    <recommendedName>
        <fullName evidence="5">Arsenite methyltransferase</fullName>
        <ecNumber evidence="4">2.1.1.137</ecNumber>
    </recommendedName>
</protein>
<dbReference type="Proteomes" id="UP000177626">
    <property type="component" value="Unassembled WGS sequence"/>
</dbReference>
<keyword evidence="10" id="KW-0489">Methyltransferase</keyword>
<dbReference type="GO" id="GO:0030791">
    <property type="term" value="F:arsenite methyltransferase activity"/>
    <property type="evidence" value="ECO:0007669"/>
    <property type="project" value="UniProtKB-EC"/>
</dbReference>
<reference evidence="10 11" key="1">
    <citation type="journal article" date="2016" name="Nat. Commun.">
        <title>Thousands of microbial genomes shed light on interconnected biogeochemical processes in an aquifer system.</title>
        <authorList>
            <person name="Anantharaman K."/>
            <person name="Brown C.T."/>
            <person name="Hug L.A."/>
            <person name="Sharon I."/>
            <person name="Castelle C.J."/>
            <person name="Probst A.J."/>
            <person name="Thomas B.C."/>
            <person name="Singh A."/>
            <person name="Wilkins M.J."/>
            <person name="Karaoz U."/>
            <person name="Brodie E.L."/>
            <person name="Williams K.H."/>
            <person name="Hubbard S.S."/>
            <person name="Banfield J.F."/>
        </authorList>
    </citation>
    <scope>NUCLEOTIDE SEQUENCE [LARGE SCALE GENOMIC DNA]</scope>
</reference>
<organism evidence="10 11">
    <name type="scientific">Candidatus Komeilibacteria bacterium RIFOXYC1_FULL_37_11</name>
    <dbReference type="NCBI Taxonomy" id="1798555"/>
    <lineage>
        <taxon>Bacteria</taxon>
        <taxon>Candidatus Komeiliibacteriota</taxon>
    </lineage>
</organism>
<evidence type="ECO:0000256" key="4">
    <source>
        <dbReference type="ARBA" id="ARBA00034521"/>
    </source>
</evidence>
<comment type="catalytic activity">
    <reaction evidence="7">
        <text>arsenic triglutathione + 2 [thioredoxin]-dithiol + 2 S-adenosyl-L-methionine + H2O = dimethylarsinous acid + 2 [thioredoxin]-disulfide + 3 glutathione + 2 S-adenosyl-L-homocysteine + 2 H(+)</text>
        <dbReference type="Rhea" id="RHEA:69464"/>
        <dbReference type="Rhea" id="RHEA-COMP:10698"/>
        <dbReference type="Rhea" id="RHEA-COMP:10700"/>
        <dbReference type="ChEBI" id="CHEBI:15377"/>
        <dbReference type="ChEBI" id="CHEBI:15378"/>
        <dbReference type="ChEBI" id="CHEBI:23808"/>
        <dbReference type="ChEBI" id="CHEBI:29950"/>
        <dbReference type="ChEBI" id="CHEBI:50058"/>
        <dbReference type="ChEBI" id="CHEBI:57856"/>
        <dbReference type="ChEBI" id="CHEBI:57925"/>
        <dbReference type="ChEBI" id="CHEBI:59789"/>
        <dbReference type="ChEBI" id="CHEBI:183640"/>
        <dbReference type="EC" id="2.1.1.137"/>
    </reaction>
</comment>
<dbReference type="PANTHER" id="PTHR43675:SF8">
    <property type="entry name" value="ARSENITE METHYLTRANSFERASE"/>
    <property type="match status" value="1"/>
</dbReference>
<dbReference type="Gene3D" id="3.40.50.150">
    <property type="entry name" value="Vaccinia Virus protein VP39"/>
    <property type="match status" value="1"/>
</dbReference>
<evidence type="ECO:0000256" key="1">
    <source>
        <dbReference type="ARBA" id="ARBA00022679"/>
    </source>
</evidence>
<keyword evidence="1 10" id="KW-0808">Transferase</keyword>
<comment type="caution">
    <text evidence="10">The sequence shown here is derived from an EMBL/GenBank/DDBJ whole genome shotgun (WGS) entry which is preliminary data.</text>
</comment>
<accession>A0A1G2C2V7</accession>
<feature type="domain" description="Methyltransferase" evidence="9">
    <location>
        <begin position="70"/>
        <end position="215"/>
    </location>
</feature>
<comment type="similarity">
    <text evidence="3">Belongs to the methyltransferase superfamily. Arsenite methyltransferase family.</text>
</comment>
<dbReference type="InterPro" id="IPR025714">
    <property type="entry name" value="Methyltranfer_dom"/>
</dbReference>
<evidence type="ECO:0000256" key="3">
    <source>
        <dbReference type="ARBA" id="ARBA00034487"/>
    </source>
</evidence>
<keyword evidence="2" id="KW-0949">S-adenosyl-L-methionine</keyword>
<evidence type="ECO:0000256" key="2">
    <source>
        <dbReference type="ARBA" id="ARBA00022691"/>
    </source>
</evidence>
<name>A0A1G2C2V7_9BACT</name>
<comment type="catalytic activity">
    <reaction evidence="6">
        <text>arsenic triglutathione + [thioredoxin]-dithiol + S-adenosyl-L-methionine + 2 H2O = methylarsonous acid + [thioredoxin]-disulfide + 3 glutathione + S-adenosyl-L-homocysteine + H(+)</text>
        <dbReference type="Rhea" id="RHEA:69460"/>
        <dbReference type="Rhea" id="RHEA-COMP:10698"/>
        <dbReference type="Rhea" id="RHEA-COMP:10700"/>
        <dbReference type="ChEBI" id="CHEBI:15377"/>
        <dbReference type="ChEBI" id="CHEBI:15378"/>
        <dbReference type="ChEBI" id="CHEBI:17826"/>
        <dbReference type="ChEBI" id="CHEBI:29950"/>
        <dbReference type="ChEBI" id="CHEBI:50058"/>
        <dbReference type="ChEBI" id="CHEBI:57856"/>
        <dbReference type="ChEBI" id="CHEBI:57925"/>
        <dbReference type="ChEBI" id="CHEBI:59789"/>
        <dbReference type="ChEBI" id="CHEBI:183640"/>
        <dbReference type="EC" id="2.1.1.137"/>
    </reaction>
</comment>
<evidence type="ECO:0000256" key="7">
    <source>
        <dbReference type="ARBA" id="ARBA00047943"/>
    </source>
</evidence>
<evidence type="ECO:0000256" key="6">
    <source>
        <dbReference type="ARBA" id="ARBA00047941"/>
    </source>
</evidence>
<dbReference type="InterPro" id="IPR029063">
    <property type="entry name" value="SAM-dependent_MTases_sf"/>
</dbReference>
<dbReference type="Pfam" id="PF13847">
    <property type="entry name" value="Methyltransf_31"/>
    <property type="match status" value="1"/>
</dbReference>
<evidence type="ECO:0000313" key="10">
    <source>
        <dbReference type="EMBL" id="OGY94900.1"/>
    </source>
</evidence>
<dbReference type="CDD" id="cd02440">
    <property type="entry name" value="AdoMet_MTases"/>
    <property type="match status" value="1"/>
</dbReference>
<dbReference type="NCBIfam" id="NF008823">
    <property type="entry name" value="PRK11873.1"/>
    <property type="match status" value="1"/>
</dbReference>
<proteinExistence type="inferred from homology"/>
<dbReference type="AlphaFoldDB" id="A0A1G2C2V7"/>
<gene>
    <name evidence="10" type="ORF">A2406_01270</name>
</gene>
<comment type="catalytic activity">
    <reaction evidence="8">
        <text>arsenic triglutathione + 3 [thioredoxin]-dithiol + 3 S-adenosyl-L-methionine = trimethylarsine + 3 [thioredoxin]-disulfide + 3 glutathione + 3 S-adenosyl-L-homocysteine + 3 H(+)</text>
        <dbReference type="Rhea" id="RHEA:69432"/>
        <dbReference type="Rhea" id="RHEA-COMP:10698"/>
        <dbReference type="Rhea" id="RHEA-COMP:10700"/>
        <dbReference type="ChEBI" id="CHEBI:15378"/>
        <dbReference type="ChEBI" id="CHEBI:27130"/>
        <dbReference type="ChEBI" id="CHEBI:29950"/>
        <dbReference type="ChEBI" id="CHEBI:50058"/>
        <dbReference type="ChEBI" id="CHEBI:57856"/>
        <dbReference type="ChEBI" id="CHEBI:57925"/>
        <dbReference type="ChEBI" id="CHEBI:59789"/>
        <dbReference type="ChEBI" id="CHEBI:183640"/>
        <dbReference type="EC" id="2.1.1.137"/>
    </reaction>
</comment>